<keyword evidence="1" id="KW-0732">Signal</keyword>
<gene>
    <name evidence="3" type="primary">AlNc14C360G10985</name>
    <name evidence="3" type="ORF">ALNC14_123890</name>
</gene>
<accession>F0WXQ0</accession>
<dbReference type="SUPFAM" id="SSF56219">
    <property type="entry name" value="DNase I-like"/>
    <property type="match status" value="1"/>
</dbReference>
<evidence type="ECO:0000313" key="3">
    <source>
        <dbReference type="EMBL" id="CCA26245.1"/>
    </source>
</evidence>
<dbReference type="GO" id="GO:0003824">
    <property type="term" value="F:catalytic activity"/>
    <property type="evidence" value="ECO:0007669"/>
    <property type="project" value="InterPro"/>
</dbReference>
<name>F0WXQ0_9STRA</name>
<feature type="signal peptide" evidence="1">
    <location>
        <begin position="1"/>
        <end position="21"/>
    </location>
</feature>
<dbReference type="AlphaFoldDB" id="F0WXQ0"/>
<protein>
    <submittedName>
        <fullName evidence="3">Uncharacterized protein AlNc14C360G10985</fullName>
    </submittedName>
</protein>
<evidence type="ECO:0000259" key="2">
    <source>
        <dbReference type="Pfam" id="PF03372"/>
    </source>
</evidence>
<dbReference type="InterPro" id="IPR051916">
    <property type="entry name" value="GPI-anchor_lipid_remodeler"/>
</dbReference>
<dbReference type="EMBL" id="FR824405">
    <property type="protein sequence ID" value="CCA26245.1"/>
    <property type="molecule type" value="Genomic_DNA"/>
</dbReference>
<dbReference type="GO" id="GO:0005783">
    <property type="term" value="C:endoplasmic reticulum"/>
    <property type="evidence" value="ECO:0007669"/>
    <property type="project" value="TreeGrafter"/>
</dbReference>
<feature type="domain" description="Endonuclease/exonuclease/phosphatase" evidence="2">
    <location>
        <begin position="234"/>
        <end position="513"/>
    </location>
</feature>
<proteinExistence type="predicted"/>
<dbReference type="PANTHER" id="PTHR14859:SF16">
    <property type="entry name" value="ENDONUCLEASE_EXONUCLEASE_PHOSPHATASE DOMAIN-CONTAINING PROTEIN"/>
    <property type="match status" value="1"/>
</dbReference>
<dbReference type="PANTHER" id="PTHR14859">
    <property type="entry name" value="CALCOFLUOR WHITE HYPERSENSITIVE PROTEIN PRECURSOR"/>
    <property type="match status" value="1"/>
</dbReference>
<organism evidence="3">
    <name type="scientific">Albugo laibachii Nc14</name>
    <dbReference type="NCBI Taxonomy" id="890382"/>
    <lineage>
        <taxon>Eukaryota</taxon>
        <taxon>Sar</taxon>
        <taxon>Stramenopiles</taxon>
        <taxon>Oomycota</taxon>
        <taxon>Peronosporomycetes</taxon>
        <taxon>Albuginales</taxon>
        <taxon>Albuginaceae</taxon>
        <taxon>Albugo</taxon>
    </lineage>
</organism>
<dbReference type="GO" id="GO:0016020">
    <property type="term" value="C:membrane"/>
    <property type="evidence" value="ECO:0007669"/>
    <property type="project" value="GOC"/>
</dbReference>
<feature type="chain" id="PRO_5003263641" evidence="1">
    <location>
        <begin position="22"/>
        <end position="521"/>
    </location>
</feature>
<dbReference type="Pfam" id="PF03372">
    <property type="entry name" value="Exo_endo_phos"/>
    <property type="match status" value="1"/>
</dbReference>
<dbReference type="Gene3D" id="3.60.10.10">
    <property type="entry name" value="Endonuclease/exonuclease/phosphatase"/>
    <property type="match status" value="1"/>
</dbReference>
<dbReference type="GO" id="GO:0006506">
    <property type="term" value="P:GPI anchor biosynthetic process"/>
    <property type="evidence" value="ECO:0007669"/>
    <property type="project" value="TreeGrafter"/>
</dbReference>
<dbReference type="InterPro" id="IPR036691">
    <property type="entry name" value="Endo/exonu/phosph_ase_sf"/>
</dbReference>
<dbReference type="HOGENOM" id="CLU_523185_0_0_1"/>
<reference evidence="3" key="1">
    <citation type="journal article" date="2011" name="PLoS Biol.">
        <title>Gene gain and loss during evolution of obligate parasitism in the white rust pathogen of Arabidopsis thaliana.</title>
        <authorList>
            <person name="Kemen E."/>
            <person name="Gardiner A."/>
            <person name="Schultz-Larsen T."/>
            <person name="Kemen A.C."/>
            <person name="Balmuth A.L."/>
            <person name="Robert-Seilaniantz A."/>
            <person name="Bailey K."/>
            <person name="Holub E."/>
            <person name="Studholme D.J."/>
            <person name="Maclean D."/>
            <person name="Jones J.D."/>
        </authorList>
    </citation>
    <scope>NUCLEOTIDE SEQUENCE</scope>
</reference>
<sequence>MCWSLTITLLTVALPASCVLQRWNYWPPLVSAPRFSGTYVSSHPDRPNQKVQASQHVEIDFFRFLDDGSHFDFRSEAKVENLLYGSILSRSRSVTSPDEDSVIQSTLSFLKQTKLVFPCDWENSRIAQASVYTLILTGDNGKSEVIVVLWYMDANSRYREFEAPVIVGHVAYIVLVDETSRHTHQFAVNFDRERMYTLYRHTFFRTKLATESSPANVCETSDSCATNQSKLRVLTYNVWNTNPSDQVGSRWKDYNKRMDGLVDAVKQSEASIIGFQEIRFDATLGQAGDHAQIQHLVSRLPNFQYVYQAAMHYIDRSDPFKRVEEGLAIFSRYPIHSSDYILLHKDPNDPNDQHQRICLHAVVDVPDWGKVDVYVTHLSLSKASRERSVIQIWKFMQAGYGVTQFLLGDLNAEPQSEEIQFLQGTAALFGDKTDLRDSWLDKHVEPVPRSKERVDRSERFTFSSENPCKRIDLIFYRGQGVTKEIRLVGNNPLMEPLSNADKLNTNAMYPSDHRGVIAEFE</sequence>
<dbReference type="InterPro" id="IPR005135">
    <property type="entry name" value="Endo/exonuclease/phosphatase"/>
</dbReference>
<reference evidence="3" key="2">
    <citation type="submission" date="2011-02" db="EMBL/GenBank/DDBJ databases">
        <authorList>
            <person name="MacLean D."/>
        </authorList>
    </citation>
    <scope>NUCLEOTIDE SEQUENCE</scope>
</reference>
<evidence type="ECO:0000256" key="1">
    <source>
        <dbReference type="SAM" id="SignalP"/>
    </source>
</evidence>